<proteinExistence type="predicted"/>
<keyword evidence="2" id="KW-1185">Reference proteome</keyword>
<comment type="caution">
    <text evidence="1">The sequence shown here is derived from an EMBL/GenBank/DDBJ whole genome shotgun (WGS) entry which is preliminary data.</text>
</comment>
<dbReference type="EMBL" id="OFTC01000038">
    <property type="protein sequence ID" value="SOZ39262.1"/>
    <property type="molecule type" value="Genomic_DNA"/>
</dbReference>
<protein>
    <submittedName>
        <fullName evidence="1">Uncharacterized protein</fullName>
    </submittedName>
</protein>
<sequence>MRANRSCRRPRLRRLQRIAKSACLHGFFALCKDGEVARRDGGEAKGDSVHFGKAP</sequence>
<organism evidence="1 2">
    <name type="scientific">Cupriavidus neocaledonicus</name>
    <dbReference type="NCBI Taxonomy" id="1040979"/>
    <lineage>
        <taxon>Bacteria</taxon>
        <taxon>Pseudomonadati</taxon>
        <taxon>Pseudomonadota</taxon>
        <taxon>Betaproteobacteria</taxon>
        <taxon>Burkholderiales</taxon>
        <taxon>Burkholderiaceae</taxon>
        <taxon>Cupriavidus</taxon>
    </lineage>
</organism>
<evidence type="ECO:0000313" key="1">
    <source>
        <dbReference type="EMBL" id="SOZ39262.1"/>
    </source>
</evidence>
<name>A0ABY1VCB4_9BURK</name>
<gene>
    <name evidence="1" type="ORF">CBM2605_B150041</name>
</gene>
<evidence type="ECO:0000313" key="2">
    <source>
        <dbReference type="Proteomes" id="UP000256710"/>
    </source>
</evidence>
<reference evidence="1 2" key="1">
    <citation type="submission" date="2018-01" db="EMBL/GenBank/DDBJ databases">
        <authorList>
            <person name="Clerissi C."/>
        </authorList>
    </citation>
    <scope>NUCLEOTIDE SEQUENCE [LARGE SCALE GENOMIC DNA]</scope>
    <source>
        <strain evidence="1">Cupriavidus taiwanensis STM 6082</strain>
    </source>
</reference>
<dbReference type="Proteomes" id="UP000256710">
    <property type="component" value="Unassembled WGS sequence"/>
</dbReference>
<accession>A0ABY1VCB4</accession>